<reference evidence="1" key="1">
    <citation type="journal article" date="2019" name="Sci. Rep.">
        <title>Draft genome of Tanacetum cinerariifolium, the natural source of mosquito coil.</title>
        <authorList>
            <person name="Yamashiro T."/>
            <person name="Shiraishi A."/>
            <person name="Satake H."/>
            <person name="Nakayama K."/>
        </authorList>
    </citation>
    <scope>NUCLEOTIDE SEQUENCE</scope>
</reference>
<gene>
    <name evidence="1" type="ORF">Tci_679242</name>
</gene>
<evidence type="ECO:0000313" key="1">
    <source>
        <dbReference type="EMBL" id="GFB07271.1"/>
    </source>
</evidence>
<organism evidence="1">
    <name type="scientific">Tanacetum cinerariifolium</name>
    <name type="common">Dalmatian daisy</name>
    <name type="synonym">Chrysanthemum cinerariifolium</name>
    <dbReference type="NCBI Taxonomy" id="118510"/>
    <lineage>
        <taxon>Eukaryota</taxon>
        <taxon>Viridiplantae</taxon>
        <taxon>Streptophyta</taxon>
        <taxon>Embryophyta</taxon>
        <taxon>Tracheophyta</taxon>
        <taxon>Spermatophyta</taxon>
        <taxon>Magnoliopsida</taxon>
        <taxon>eudicotyledons</taxon>
        <taxon>Gunneridae</taxon>
        <taxon>Pentapetalae</taxon>
        <taxon>asterids</taxon>
        <taxon>campanulids</taxon>
        <taxon>Asterales</taxon>
        <taxon>Asteraceae</taxon>
        <taxon>Asteroideae</taxon>
        <taxon>Anthemideae</taxon>
        <taxon>Anthemidinae</taxon>
        <taxon>Tanacetum</taxon>
    </lineage>
</organism>
<name>A0A699KRC8_TANCI</name>
<feature type="non-terminal residue" evidence="1">
    <location>
        <position position="1"/>
    </location>
</feature>
<proteinExistence type="predicted"/>
<comment type="caution">
    <text evidence="1">The sequence shown here is derived from an EMBL/GenBank/DDBJ whole genome shotgun (WGS) entry which is preliminary data.</text>
</comment>
<dbReference type="AlphaFoldDB" id="A0A699KRC8"/>
<protein>
    <submittedName>
        <fullName evidence="1">Uncharacterized protein</fullName>
    </submittedName>
</protein>
<dbReference type="EMBL" id="BKCJ010546125">
    <property type="protein sequence ID" value="GFB07271.1"/>
    <property type="molecule type" value="Genomic_DNA"/>
</dbReference>
<accession>A0A699KRC8</accession>
<sequence length="95" mass="10767">LTRRVEHLELDKIAQALEITKLKKRVKKPERRNKGRMISDMDANVDVVLEEAKDIADIVKDDQDADVQEDESEPAEVQEVVDVVTTAKIITEVVT</sequence>